<dbReference type="CDD" id="cd00093">
    <property type="entry name" value="HTH_XRE"/>
    <property type="match status" value="1"/>
</dbReference>
<dbReference type="SMART" id="SM00530">
    <property type="entry name" value="HTH_XRE"/>
    <property type="match status" value="1"/>
</dbReference>
<evidence type="ECO:0000259" key="1">
    <source>
        <dbReference type="PROSITE" id="PS50943"/>
    </source>
</evidence>
<feature type="domain" description="HTH cro/C1-type" evidence="1">
    <location>
        <begin position="18"/>
        <end position="72"/>
    </location>
</feature>
<name>A0ABN3J852_9ACTN</name>
<dbReference type="Pfam" id="PF13560">
    <property type="entry name" value="HTH_31"/>
    <property type="match status" value="1"/>
</dbReference>
<comment type="caution">
    <text evidence="2">The sequence shown here is derived from an EMBL/GenBank/DDBJ whole genome shotgun (WGS) entry which is preliminary data.</text>
</comment>
<organism evidence="2 3">
    <name type="scientific">Actinomadura vinacea</name>
    <dbReference type="NCBI Taxonomy" id="115336"/>
    <lineage>
        <taxon>Bacteria</taxon>
        <taxon>Bacillati</taxon>
        <taxon>Actinomycetota</taxon>
        <taxon>Actinomycetes</taxon>
        <taxon>Streptosporangiales</taxon>
        <taxon>Thermomonosporaceae</taxon>
        <taxon>Actinomadura</taxon>
    </lineage>
</organism>
<dbReference type="Gene3D" id="1.10.260.40">
    <property type="entry name" value="lambda repressor-like DNA-binding domains"/>
    <property type="match status" value="1"/>
</dbReference>
<reference evidence="2 3" key="1">
    <citation type="journal article" date="2019" name="Int. J. Syst. Evol. Microbiol.">
        <title>The Global Catalogue of Microorganisms (GCM) 10K type strain sequencing project: providing services to taxonomists for standard genome sequencing and annotation.</title>
        <authorList>
            <consortium name="The Broad Institute Genomics Platform"/>
            <consortium name="The Broad Institute Genome Sequencing Center for Infectious Disease"/>
            <person name="Wu L."/>
            <person name="Ma J."/>
        </authorList>
    </citation>
    <scope>NUCLEOTIDE SEQUENCE [LARGE SCALE GENOMIC DNA]</scope>
    <source>
        <strain evidence="2 3">JCM 3325</strain>
    </source>
</reference>
<dbReference type="InterPro" id="IPR001387">
    <property type="entry name" value="Cro/C1-type_HTH"/>
</dbReference>
<dbReference type="Pfam" id="PF19054">
    <property type="entry name" value="DUF5753"/>
    <property type="match status" value="1"/>
</dbReference>
<dbReference type="InterPro" id="IPR043917">
    <property type="entry name" value="DUF5753"/>
</dbReference>
<dbReference type="SUPFAM" id="SSF47413">
    <property type="entry name" value="lambda repressor-like DNA-binding domains"/>
    <property type="match status" value="1"/>
</dbReference>
<sequence length="282" mass="31227">MSSLRQSTVGVRGLGAELRELRKARQLSGRKVAGQLGWQVSKISRIENGKQGIKVEDVASLLVVYGVTGEERSRLLSTAERANNPGWWETNGGLSDESRTLIQLEATATQIIEVQPLVIPGLLQTPDYTRAVMKSCDVPEPEVEVRVVARMGRQAILSRDEPPTLHAIVDEMALRRALGSSRTMARQLRRLTEAAEEPNVTLRVLPFTLGGHPGLDGPFIVMDFARAKPVVYLDHKLSGLFLEEPAHVAFFRQQADTLTEMAMSLAESIDFVARLAREHDRE</sequence>
<dbReference type="InterPro" id="IPR010982">
    <property type="entry name" value="Lambda_DNA-bd_dom_sf"/>
</dbReference>
<gene>
    <name evidence="2" type="ORF">GCM10010191_40640</name>
</gene>
<keyword evidence="3" id="KW-1185">Reference proteome</keyword>
<accession>A0ABN3J852</accession>
<dbReference type="PROSITE" id="PS50943">
    <property type="entry name" value="HTH_CROC1"/>
    <property type="match status" value="1"/>
</dbReference>
<dbReference type="Proteomes" id="UP001501231">
    <property type="component" value="Unassembled WGS sequence"/>
</dbReference>
<protein>
    <submittedName>
        <fullName evidence="2">Helix-turn-helix transcriptional regulator</fullName>
    </submittedName>
</protein>
<evidence type="ECO:0000313" key="2">
    <source>
        <dbReference type="EMBL" id="GAA2424235.1"/>
    </source>
</evidence>
<dbReference type="EMBL" id="BAAARW010000012">
    <property type="protein sequence ID" value="GAA2424235.1"/>
    <property type="molecule type" value="Genomic_DNA"/>
</dbReference>
<proteinExistence type="predicted"/>
<evidence type="ECO:0000313" key="3">
    <source>
        <dbReference type="Proteomes" id="UP001501231"/>
    </source>
</evidence>